<evidence type="ECO:0000256" key="6">
    <source>
        <dbReference type="SAM" id="Coils"/>
    </source>
</evidence>
<dbReference type="InterPro" id="IPR003661">
    <property type="entry name" value="HisK_dim/P_dom"/>
</dbReference>
<sequence length="727" mass="82885">MKKIFLLIFLGFFHYSSFAYPNETQDSIAYYNKIANYNLSLKKTDKAIFFTKKAIEYSLRKKLTSETAFETFKLGKLYYSNKEYDLALKNFNRSILYYNKLQPQTNKGLVYFYLGLTQIAKENYSASENYFDISTEIFQTLGVSDTSGALNLKASNAYLQKKQYDLAKKTLKKTTEKKTIASLSKAKSESFYQLGIIENELKSDSAIVFLEKALQLNSQRDDLNQKSKILLAISKYYKNKHDYDRAYTYLDEHFQLKHHIQEINNAKTEYLAYKTYKKNELLNEAHQREKEEIEAENSEKYTQLVSILAIGLISILSLLSLSLYKNNIIRNQNNIVLKEKNHELLIAKNKAEKASKARAEFLSTVSHELRTPLNAINGITHLLMQEKPKKSQIGYLESLKFSGNYLSTFINEILEINKIESNKLEIEKISFNLKELMTNIKSSLIEMASSNNNEFILNVDEKIPTNLIGDPTKLAQIVMNLINNALKFTQNGQVKVMVNLSEIQNETTALLHFQVIDTGIGIPADKLQTVFESFSQGSVEVNRKYGGTGLGLTIVKKLVEILGGKIKLKSEVGKGSTFSFNLKFDITPVSEVSIEEVDEIYNDAILKNKRILLVEDNKINQMITKKMLQNKEMECFIIDNGEQAIETLKAESYDLVLMDVHLPGINGTTATQSIRAFDTKTPIIALTAISLEENRDSLLAFGMNDVITKPFVPEEFYAIIAKYLEQN</sequence>
<dbReference type="Pfam" id="PF00512">
    <property type="entry name" value="HisKA"/>
    <property type="match status" value="1"/>
</dbReference>
<evidence type="ECO:0000256" key="1">
    <source>
        <dbReference type="ARBA" id="ARBA00000085"/>
    </source>
</evidence>
<feature type="modified residue" description="4-aspartylphosphate" evidence="5">
    <location>
        <position position="659"/>
    </location>
</feature>
<dbReference type="InterPro" id="IPR005467">
    <property type="entry name" value="His_kinase_dom"/>
</dbReference>
<keyword evidence="11" id="KW-1185">Reference proteome</keyword>
<feature type="signal peptide" evidence="7">
    <location>
        <begin position="1"/>
        <end position="19"/>
    </location>
</feature>
<dbReference type="EMBL" id="JAEHFV010000006">
    <property type="protein sequence ID" value="MBK0370817.1"/>
    <property type="molecule type" value="Genomic_DNA"/>
</dbReference>
<dbReference type="PROSITE" id="PS50110">
    <property type="entry name" value="RESPONSE_REGULATORY"/>
    <property type="match status" value="1"/>
</dbReference>
<keyword evidence="3 5" id="KW-0597">Phosphoprotein</keyword>
<dbReference type="Gene3D" id="3.40.50.2300">
    <property type="match status" value="1"/>
</dbReference>
<proteinExistence type="predicted"/>
<dbReference type="InterPro" id="IPR003594">
    <property type="entry name" value="HATPase_dom"/>
</dbReference>
<dbReference type="SUPFAM" id="SSF48452">
    <property type="entry name" value="TPR-like"/>
    <property type="match status" value="2"/>
</dbReference>
<dbReference type="SMART" id="SM00028">
    <property type="entry name" value="TPR"/>
    <property type="match status" value="5"/>
</dbReference>
<name>A0A934UKC3_9FLAO</name>
<dbReference type="InterPro" id="IPR011006">
    <property type="entry name" value="CheY-like_superfamily"/>
</dbReference>
<dbReference type="Gene3D" id="1.25.40.10">
    <property type="entry name" value="Tetratricopeptide repeat domain"/>
    <property type="match status" value="2"/>
</dbReference>
<dbReference type="SUPFAM" id="SSF55874">
    <property type="entry name" value="ATPase domain of HSP90 chaperone/DNA topoisomerase II/histidine kinase"/>
    <property type="match status" value="1"/>
</dbReference>
<dbReference type="Pfam" id="PF00072">
    <property type="entry name" value="Response_reg"/>
    <property type="match status" value="1"/>
</dbReference>
<dbReference type="SMART" id="SM00388">
    <property type="entry name" value="HisKA"/>
    <property type="match status" value="1"/>
</dbReference>
<evidence type="ECO:0000313" key="11">
    <source>
        <dbReference type="Proteomes" id="UP000609172"/>
    </source>
</evidence>
<gene>
    <name evidence="10" type="ORF">I5M07_13355</name>
</gene>
<dbReference type="InterPro" id="IPR036097">
    <property type="entry name" value="HisK_dim/P_sf"/>
</dbReference>
<evidence type="ECO:0000259" key="8">
    <source>
        <dbReference type="PROSITE" id="PS50109"/>
    </source>
</evidence>
<dbReference type="Pfam" id="PF02518">
    <property type="entry name" value="HATPase_c"/>
    <property type="match status" value="1"/>
</dbReference>
<feature type="chain" id="PRO_5037152626" description="histidine kinase" evidence="7">
    <location>
        <begin position="20"/>
        <end position="727"/>
    </location>
</feature>
<dbReference type="CDD" id="cd16922">
    <property type="entry name" value="HATPase_EvgS-ArcB-TorS-like"/>
    <property type="match status" value="1"/>
</dbReference>
<dbReference type="PANTHER" id="PTHR45339">
    <property type="entry name" value="HYBRID SIGNAL TRANSDUCTION HISTIDINE KINASE J"/>
    <property type="match status" value="1"/>
</dbReference>
<dbReference type="Proteomes" id="UP000609172">
    <property type="component" value="Unassembled WGS sequence"/>
</dbReference>
<dbReference type="GO" id="GO:0000155">
    <property type="term" value="F:phosphorelay sensor kinase activity"/>
    <property type="evidence" value="ECO:0007669"/>
    <property type="project" value="InterPro"/>
</dbReference>
<dbReference type="EC" id="2.7.13.3" evidence="2"/>
<keyword evidence="7" id="KW-0732">Signal</keyword>
<dbReference type="RefSeq" id="WP_200106948.1">
    <property type="nucleotide sequence ID" value="NZ_JAEHFV010000006.1"/>
</dbReference>
<protein>
    <recommendedName>
        <fullName evidence="2">histidine kinase</fullName>
        <ecNumber evidence="2">2.7.13.3</ecNumber>
    </recommendedName>
</protein>
<feature type="coiled-coil region" evidence="6">
    <location>
        <begin position="276"/>
        <end position="303"/>
    </location>
</feature>
<keyword evidence="4" id="KW-0902">Two-component regulatory system</keyword>
<comment type="caution">
    <text evidence="10">The sequence shown here is derived from an EMBL/GenBank/DDBJ whole genome shotgun (WGS) entry which is preliminary data.</text>
</comment>
<dbReference type="InterPro" id="IPR019734">
    <property type="entry name" value="TPR_rpt"/>
</dbReference>
<dbReference type="AlphaFoldDB" id="A0A934UKC3"/>
<dbReference type="PANTHER" id="PTHR45339:SF1">
    <property type="entry name" value="HYBRID SIGNAL TRANSDUCTION HISTIDINE KINASE J"/>
    <property type="match status" value="1"/>
</dbReference>
<feature type="domain" description="Response regulatory" evidence="9">
    <location>
        <begin position="610"/>
        <end position="724"/>
    </location>
</feature>
<evidence type="ECO:0000256" key="5">
    <source>
        <dbReference type="PROSITE-ProRule" id="PRU00169"/>
    </source>
</evidence>
<dbReference type="SMART" id="SM00448">
    <property type="entry name" value="REC"/>
    <property type="match status" value="1"/>
</dbReference>
<dbReference type="CDD" id="cd17546">
    <property type="entry name" value="REC_hyHK_CKI1_RcsC-like"/>
    <property type="match status" value="1"/>
</dbReference>
<dbReference type="SMART" id="SM00387">
    <property type="entry name" value="HATPase_c"/>
    <property type="match status" value="1"/>
</dbReference>
<keyword evidence="6" id="KW-0175">Coiled coil</keyword>
<dbReference type="SUPFAM" id="SSF52172">
    <property type="entry name" value="CheY-like"/>
    <property type="match status" value="1"/>
</dbReference>
<dbReference type="PROSITE" id="PS50109">
    <property type="entry name" value="HIS_KIN"/>
    <property type="match status" value="1"/>
</dbReference>
<comment type="catalytic activity">
    <reaction evidence="1">
        <text>ATP + protein L-histidine = ADP + protein N-phospho-L-histidine.</text>
        <dbReference type="EC" id="2.7.13.3"/>
    </reaction>
</comment>
<reference evidence="10" key="1">
    <citation type="submission" date="2020-12" db="EMBL/GenBank/DDBJ databases">
        <title>Bacterial novel species Flavobacterium sp. SE-1-e isolated from soil.</title>
        <authorList>
            <person name="Jung H.-Y."/>
        </authorList>
    </citation>
    <scope>NUCLEOTIDE SEQUENCE</scope>
    <source>
        <strain evidence="10">SE-1-e</strain>
    </source>
</reference>
<dbReference type="InterPro" id="IPR004358">
    <property type="entry name" value="Sig_transdc_His_kin-like_C"/>
</dbReference>
<dbReference type="InterPro" id="IPR001789">
    <property type="entry name" value="Sig_transdc_resp-reg_receiver"/>
</dbReference>
<accession>A0A934UKC3</accession>
<evidence type="ECO:0000313" key="10">
    <source>
        <dbReference type="EMBL" id="MBK0370817.1"/>
    </source>
</evidence>
<dbReference type="InterPro" id="IPR036890">
    <property type="entry name" value="HATPase_C_sf"/>
</dbReference>
<evidence type="ECO:0000256" key="7">
    <source>
        <dbReference type="SAM" id="SignalP"/>
    </source>
</evidence>
<dbReference type="PRINTS" id="PR00344">
    <property type="entry name" value="BCTRLSENSOR"/>
</dbReference>
<dbReference type="CDD" id="cd00082">
    <property type="entry name" value="HisKA"/>
    <property type="match status" value="1"/>
</dbReference>
<dbReference type="FunFam" id="3.30.565.10:FF:000010">
    <property type="entry name" value="Sensor histidine kinase RcsC"/>
    <property type="match status" value="1"/>
</dbReference>
<evidence type="ECO:0000256" key="2">
    <source>
        <dbReference type="ARBA" id="ARBA00012438"/>
    </source>
</evidence>
<dbReference type="Gene3D" id="3.30.565.10">
    <property type="entry name" value="Histidine kinase-like ATPase, C-terminal domain"/>
    <property type="match status" value="1"/>
</dbReference>
<feature type="domain" description="Histidine kinase" evidence="8">
    <location>
        <begin position="364"/>
        <end position="586"/>
    </location>
</feature>
<organism evidence="10 11">
    <name type="scientific">Flavobacterium agrisoli</name>
    <dbReference type="NCBI Taxonomy" id="2793066"/>
    <lineage>
        <taxon>Bacteria</taxon>
        <taxon>Pseudomonadati</taxon>
        <taxon>Bacteroidota</taxon>
        <taxon>Flavobacteriia</taxon>
        <taxon>Flavobacteriales</taxon>
        <taxon>Flavobacteriaceae</taxon>
        <taxon>Flavobacterium</taxon>
    </lineage>
</organism>
<evidence type="ECO:0000259" key="9">
    <source>
        <dbReference type="PROSITE" id="PS50110"/>
    </source>
</evidence>
<evidence type="ECO:0000256" key="4">
    <source>
        <dbReference type="ARBA" id="ARBA00023012"/>
    </source>
</evidence>
<dbReference type="SUPFAM" id="SSF47384">
    <property type="entry name" value="Homodimeric domain of signal transducing histidine kinase"/>
    <property type="match status" value="1"/>
</dbReference>
<evidence type="ECO:0000256" key="3">
    <source>
        <dbReference type="ARBA" id="ARBA00022553"/>
    </source>
</evidence>
<dbReference type="Gene3D" id="1.10.287.130">
    <property type="match status" value="1"/>
</dbReference>
<dbReference type="InterPro" id="IPR011990">
    <property type="entry name" value="TPR-like_helical_dom_sf"/>
</dbReference>